<dbReference type="AlphaFoldDB" id="A0A0A9GGD0"/>
<reference evidence="2" key="2">
    <citation type="journal article" date="2015" name="Data Brief">
        <title>Shoot transcriptome of the giant reed, Arundo donax.</title>
        <authorList>
            <person name="Barrero R.A."/>
            <person name="Guerrero F.D."/>
            <person name="Moolhuijzen P."/>
            <person name="Goolsby J.A."/>
            <person name="Tidwell J."/>
            <person name="Bellgard S.E."/>
            <person name="Bellgard M.I."/>
        </authorList>
    </citation>
    <scope>NUCLEOTIDE SEQUENCE</scope>
    <source>
        <tissue evidence="2">Shoot tissue taken approximately 20 cm above the soil surface</tissue>
    </source>
</reference>
<keyword evidence="1" id="KW-0732">Signal</keyword>
<feature type="signal peptide" evidence="1">
    <location>
        <begin position="1"/>
        <end position="20"/>
    </location>
</feature>
<dbReference type="EMBL" id="GBRH01178163">
    <property type="protein sequence ID" value="JAE19733.1"/>
    <property type="molecule type" value="Transcribed_RNA"/>
</dbReference>
<proteinExistence type="predicted"/>
<reference evidence="2" key="1">
    <citation type="submission" date="2014-09" db="EMBL/GenBank/DDBJ databases">
        <authorList>
            <person name="Magalhaes I.L.F."/>
            <person name="Oliveira U."/>
            <person name="Santos F.R."/>
            <person name="Vidigal T.H.D.A."/>
            <person name="Brescovit A.D."/>
            <person name="Santos A.J."/>
        </authorList>
    </citation>
    <scope>NUCLEOTIDE SEQUENCE</scope>
    <source>
        <tissue evidence="2">Shoot tissue taken approximately 20 cm above the soil surface</tissue>
    </source>
</reference>
<feature type="chain" id="PRO_5002065053" description="Secreted protein" evidence="1">
    <location>
        <begin position="21"/>
        <end position="74"/>
    </location>
</feature>
<evidence type="ECO:0008006" key="3">
    <source>
        <dbReference type="Google" id="ProtNLM"/>
    </source>
</evidence>
<protein>
    <recommendedName>
        <fullName evidence="3">Secreted protein</fullName>
    </recommendedName>
</protein>
<evidence type="ECO:0000313" key="2">
    <source>
        <dbReference type="EMBL" id="JAE19733.1"/>
    </source>
</evidence>
<sequence length="74" mass="8301">MFSNPLYIIASLMFSTCIVTNRQCERIVWNPTLSDSALKATDRLKGTHPMCSSKFSWLQTAFPISLLCGKLAMN</sequence>
<evidence type="ECO:0000256" key="1">
    <source>
        <dbReference type="SAM" id="SignalP"/>
    </source>
</evidence>
<accession>A0A0A9GGD0</accession>
<name>A0A0A9GGD0_ARUDO</name>
<organism evidence="2">
    <name type="scientific">Arundo donax</name>
    <name type="common">Giant reed</name>
    <name type="synonym">Donax arundinaceus</name>
    <dbReference type="NCBI Taxonomy" id="35708"/>
    <lineage>
        <taxon>Eukaryota</taxon>
        <taxon>Viridiplantae</taxon>
        <taxon>Streptophyta</taxon>
        <taxon>Embryophyta</taxon>
        <taxon>Tracheophyta</taxon>
        <taxon>Spermatophyta</taxon>
        <taxon>Magnoliopsida</taxon>
        <taxon>Liliopsida</taxon>
        <taxon>Poales</taxon>
        <taxon>Poaceae</taxon>
        <taxon>PACMAD clade</taxon>
        <taxon>Arundinoideae</taxon>
        <taxon>Arundineae</taxon>
        <taxon>Arundo</taxon>
    </lineage>
</organism>